<keyword evidence="3" id="KW-0378">Hydrolase</keyword>
<feature type="compositionally biased region" description="Polar residues" evidence="5">
    <location>
        <begin position="139"/>
        <end position="153"/>
    </location>
</feature>
<evidence type="ECO:0000256" key="2">
    <source>
        <dbReference type="ARBA" id="ARBA00022723"/>
    </source>
</evidence>
<dbReference type="PANTHER" id="PTHR42648">
    <property type="entry name" value="TRANSPOSASE, PUTATIVE-RELATED"/>
    <property type="match status" value="1"/>
</dbReference>
<dbReference type="InterPro" id="IPR054722">
    <property type="entry name" value="PolX-like_BBD"/>
</dbReference>
<comment type="caution">
    <text evidence="10">The sequence shown here is derived from an EMBL/GenBank/DDBJ whole genome shotgun (WGS) entry which is preliminary data.</text>
</comment>
<reference evidence="10" key="2">
    <citation type="submission" date="2022-01" db="EMBL/GenBank/DDBJ databases">
        <authorList>
            <person name="Yamashiro T."/>
            <person name="Shiraishi A."/>
            <person name="Satake H."/>
            <person name="Nakayama K."/>
        </authorList>
    </citation>
    <scope>NUCLEOTIDE SEQUENCE</scope>
</reference>
<evidence type="ECO:0000259" key="6">
    <source>
        <dbReference type="Pfam" id="PF07727"/>
    </source>
</evidence>
<keyword evidence="11" id="KW-1185">Reference proteome</keyword>
<feature type="domain" description="Retroviral polymerase SH3-like" evidence="9">
    <location>
        <begin position="336"/>
        <end position="389"/>
    </location>
</feature>
<dbReference type="InterPro" id="IPR013103">
    <property type="entry name" value="RVT_2"/>
</dbReference>
<dbReference type="Pfam" id="PF22936">
    <property type="entry name" value="Pol_BBD"/>
    <property type="match status" value="1"/>
</dbReference>
<evidence type="ECO:0000256" key="1">
    <source>
        <dbReference type="ARBA" id="ARBA00022670"/>
    </source>
</evidence>
<feature type="compositionally biased region" description="Polar residues" evidence="5">
    <location>
        <begin position="467"/>
        <end position="477"/>
    </location>
</feature>
<evidence type="ECO:0000256" key="4">
    <source>
        <dbReference type="SAM" id="Coils"/>
    </source>
</evidence>
<evidence type="ECO:0000313" key="10">
    <source>
        <dbReference type="EMBL" id="GJT39672.1"/>
    </source>
</evidence>
<dbReference type="Pfam" id="PF13976">
    <property type="entry name" value="gag_pre-integrs"/>
    <property type="match status" value="1"/>
</dbReference>
<keyword evidence="2" id="KW-0479">Metal-binding</keyword>
<dbReference type="Pfam" id="PF07727">
    <property type="entry name" value="RVT_2"/>
    <property type="match status" value="1"/>
</dbReference>
<dbReference type="InterPro" id="IPR025724">
    <property type="entry name" value="GAG-pre-integrase_dom"/>
</dbReference>
<feature type="region of interest" description="Disordered" evidence="5">
    <location>
        <begin position="131"/>
        <end position="153"/>
    </location>
</feature>
<feature type="coiled-coil region" evidence="4">
    <location>
        <begin position="741"/>
        <end position="768"/>
    </location>
</feature>
<reference evidence="10" key="1">
    <citation type="journal article" date="2022" name="Int. J. Mol. Sci.">
        <title>Draft Genome of Tanacetum Coccineum: Genomic Comparison of Closely Related Tanacetum-Family Plants.</title>
        <authorList>
            <person name="Yamashiro T."/>
            <person name="Shiraishi A."/>
            <person name="Nakayama K."/>
            <person name="Satake H."/>
        </authorList>
    </citation>
    <scope>NUCLEOTIDE SEQUENCE</scope>
</reference>
<feature type="domain" description="Retroviral polymerase SH3-like" evidence="9">
    <location>
        <begin position="1041"/>
        <end position="1086"/>
    </location>
</feature>
<proteinExistence type="predicted"/>
<protein>
    <submittedName>
        <fullName evidence="10">Retrovirus-related pol polyprotein from transposon TNT 1-94</fullName>
    </submittedName>
</protein>
<name>A0ABQ5DKW6_9ASTR</name>
<dbReference type="Pfam" id="PF25597">
    <property type="entry name" value="SH3_retrovirus"/>
    <property type="match status" value="2"/>
</dbReference>
<feature type="domain" description="Reverse transcriptase Ty1/copia-type" evidence="6">
    <location>
        <begin position="1264"/>
        <end position="1342"/>
    </location>
</feature>
<keyword evidence="4" id="KW-0175">Coiled coil</keyword>
<dbReference type="EMBL" id="BQNB010015406">
    <property type="protein sequence ID" value="GJT39672.1"/>
    <property type="molecule type" value="Genomic_DNA"/>
</dbReference>
<feature type="coiled-coil region" evidence="4">
    <location>
        <begin position="634"/>
        <end position="703"/>
    </location>
</feature>
<dbReference type="InterPro" id="IPR039537">
    <property type="entry name" value="Retrotran_Ty1/copia-like"/>
</dbReference>
<dbReference type="Proteomes" id="UP001151760">
    <property type="component" value="Unassembled WGS sequence"/>
</dbReference>
<feature type="compositionally biased region" description="Low complexity" evidence="5">
    <location>
        <begin position="481"/>
        <end position="499"/>
    </location>
</feature>
<organism evidence="10 11">
    <name type="scientific">Tanacetum coccineum</name>
    <dbReference type="NCBI Taxonomy" id="301880"/>
    <lineage>
        <taxon>Eukaryota</taxon>
        <taxon>Viridiplantae</taxon>
        <taxon>Streptophyta</taxon>
        <taxon>Embryophyta</taxon>
        <taxon>Tracheophyta</taxon>
        <taxon>Spermatophyta</taxon>
        <taxon>Magnoliopsida</taxon>
        <taxon>eudicotyledons</taxon>
        <taxon>Gunneridae</taxon>
        <taxon>Pentapetalae</taxon>
        <taxon>asterids</taxon>
        <taxon>campanulids</taxon>
        <taxon>Asterales</taxon>
        <taxon>Asteraceae</taxon>
        <taxon>Asteroideae</taxon>
        <taxon>Anthemideae</taxon>
        <taxon>Anthemidinae</taxon>
        <taxon>Tanacetum</taxon>
    </lineage>
</organism>
<gene>
    <name evidence="10" type="ORF">Tco_0939537</name>
</gene>
<sequence>MDSVKPRVLATGRYAIDVEPIPSRNRNNRKVHLDYLKHLKESVETLREIVEEAKVERPLDRSLAFAFLYTKHSQERLEYVIGTCPKDFNQRDKNHAATPLTRKKQVTFEAQCETLNSNTHKHVEQLNIQKTNVPVPPSTGVNSCTNASRLQPRSNTKKNKILPAKSVNKKQVEEHPRTNKSSLITMNRVDSSINSKHPVVQIFLWYLDSGCSKHMTGDRSWLRNFMKKFIEIVRFGNDHFGAVMGYGYYVIGDSVISRVYYVEGLGHNLFSVEQFCDSDLEVAFRKHSCYVRDTNGVELIKVLRTLQQKGVVERRNRTLVEAARIMLIFSKAPIALCYPTNDNEDLGKLQPTADIGIFVGYAPSRKGYKIYNKRTRRIMETIHVKFDELSEPMAPVQLNTGPAPTFLTTRQISSGLVPNPVPAAPYVTSTNKELEILFQPMFDEYLEPPHVERLVSHGPAVPVPVNSAGTPSSTTIDQDAHSPSHLPSSSELQSLSFQQGVAAESTSMKDNPLALVDNDPFVNVFALEPSSEASSSGNVSSAESTYVTQTHHHLRKWSKDHPLDNVIGNPSRLLNAEQADWRDGTDDKSDDQELEAHYMYMAQIQEVTPDTADSGPIFDIEPLQKDDDDLARERDLLASLIDKLKRKIDDSKNRNKLLESSNKTLVDKLKGEIKDFKTKNKSLESLNTHFKEANKELSKTNQLMFKDLKKFQGELVYHDVNYASKVEIECAKAKGDLVSYKMESQNSFNEYTRKINDLNQTISEMKKELFANQETISIMSQEKEPRNKFYKTREDKELEKVIALESKVKVLDDIVYKTGKSVQTINMLNRNCKTSFVKPEDLKKAQRANPCLYDIGTIKFGNDQIAPILGYGDLVQGNITIKRVYYVKGLNHNLFIVGQLCDADLEVAFWKSTCYARDLKGNDLLTGSRGSDLYSITLQDTTSPNPISLMAKATSSQAWLCHRHLSHLNFDSINLLSKNDIVIGLPKLKFIKDHLCSSCELGKSKRKSFHTKTTPSSKRRLQLLHMDVYLIKDDFMLKDGENLDKMKEKGDACIFVGYSPTSRGYRVYNKRTRLIVETIHVNFHDYPLTSDHVSSDPAPQWPTTILEYDSLSPGPQSQENVPHSAETVTTLNELDLLFSPMFDELLNRTTQVVSKSSTVTTTDAPNQPPTVTAIESINQVGIDKENAQVEEDKFINIFNHPLEQVIRNPSQSIRTRRQLETYDEMCMFALTVSQTDPKNIKEAMADSAWIKAMQEELHQFDRLDVWELVDRLLCKNVINMKWLWKNKRDEENTVIHNKDCLVAKGYSQQEGIDFEEPFALVARLEAIRLFIAYAAHKSFPIYRWT</sequence>
<evidence type="ECO:0000313" key="11">
    <source>
        <dbReference type="Proteomes" id="UP001151760"/>
    </source>
</evidence>
<dbReference type="PANTHER" id="PTHR42648:SF18">
    <property type="entry name" value="RETROTRANSPOSON, UNCLASSIFIED-LIKE PROTEIN"/>
    <property type="match status" value="1"/>
</dbReference>
<evidence type="ECO:0000256" key="3">
    <source>
        <dbReference type="ARBA" id="ARBA00022801"/>
    </source>
</evidence>
<evidence type="ECO:0000256" key="5">
    <source>
        <dbReference type="SAM" id="MobiDB-lite"/>
    </source>
</evidence>
<accession>A0ABQ5DKW6</accession>
<keyword evidence="1" id="KW-0645">Protease</keyword>
<feature type="region of interest" description="Disordered" evidence="5">
    <location>
        <begin position="462"/>
        <end position="504"/>
    </location>
</feature>
<feature type="domain" description="GAG-pre-integrase" evidence="7">
    <location>
        <begin position="933"/>
        <end position="1004"/>
    </location>
</feature>
<evidence type="ECO:0000259" key="7">
    <source>
        <dbReference type="Pfam" id="PF13976"/>
    </source>
</evidence>
<dbReference type="InterPro" id="IPR057670">
    <property type="entry name" value="SH3_retrovirus"/>
</dbReference>
<evidence type="ECO:0000259" key="9">
    <source>
        <dbReference type="Pfam" id="PF25597"/>
    </source>
</evidence>
<feature type="domain" description="Retrovirus-related Pol polyprotein from transposon TNT 1-94-like beta-barrel" evidence="8">
    <location>
        <begin position="205"/>
        <end position="277"/>
    </location>
</feature>
<evidence type="ECO:0000259" key="8">
    <source>
        <dbReference type="Pfam" id="PF22936"/>
    </source>
</evidence>